<sequence>MNKESVAKTIDEYIARFPDEIAIRLQKVRETIRGVAPDAEEGISYQIPVFKLHGPMVYFAGYRTHIGFYPTSSGIERFKEELSEFKIGRGTVRFPLNKEIPYDLIARITAFRYAENIAKKKQ</sequence>
<organism evidence="2 3">
    <name type="scientific">Paludibacter jiangxiensis</name>
    <dbReference type="NCBI Taxonomy" id="681398"/>
    <lineage>
        <taxon>Bacteria</taxon>
        <taxon>Pseudomonadati</taxon>
        <taxon>Bacteroidota</taxon>
        <taxon>Bacteroidia</taxon>
        <taxon>Bacteroidales</taxon>
        <taxon>Paludibacteraceae</taxon>
        <taxon>Paludibacter</taxon>
    </lineage>
</organism>
<accession>A0A161M5R6</accession>
<dbReference type="Proteomes" id="UP000076586">
    <property type="component" value="Unassembled WGS sequence"/>
</dbReference>
<gene>
    <name evidence="2" type="ORF">PJIAN_4345</name>
</gene>
<proteinExistence type="predicted"/>
<comment type="caution">
    <text evidence="2">The sequence shown here is derived from an EMBL/GenBank/DDBJ whole genome shotgun (WGS) entry which is preliminary data.</text>
</comment>
<reference evidence="3" key="2">
    <citation type="journal article" date="2017" name="Genome Announc.">
        <title>Draft genome sequence of Paludibacter jiangxiensis NM7(T), a propionate-producing fermentative bacterium.</title>
        <authorList>
            <person name="Qiu Y.-L."/>
            <person name="Tourlousse D.M."/>
            <person name="Matsuura N."/>
            <person name="Ohashi A."/>
            <person name="Sekiguchi Y."/>
        </authorList>
    </citation>
    <scope>NUCLEOTIDE SEQUENCE [LARGE SCALE GENOMIC DNA]</scope>
    <source>
        <strain evidence="3">NM7</strain>
    </source>
</reference>
<protein>
    <recommendedName>
        <fullName evidence="1">YdhG-like domain-containing protein</fullName>
    </recommendedName>
</protein>
<dbReference type="SUPFAM" id="SSF159888">
    <property type="entry name" value="YdhG-like"/>
    <property type="match status" value="1"/>
</dbReference>
<feature type="domain" description="YdhG-like" evidence="1">
    <location>
        <begin position="25"/>
        <end position="111"/>
    </location>
</feature>
<name>A0A161M5R6_9BACT</name>
<dbReference type="STRING" id="681398.PJIAN_4345"/>
<dbReference type="Gene3D" id="3.90.1150.200">
    <property type="match status" value="1"/>
</dbReference>
<dbReference type="OrthoDB" id="115213at2"/>
<dbReference type="Pfam" id="PF08818">
    <property type="entry name" value="DUF1801"/>
    <property type="match status" value="1"/>
</dbReference>
<keyword evidence="3" id="KW-1185">Reference proteome</keyword>
<dbReference type="EMBL" id="BDCR01000004">
    <property type="protein sequence ID" value="GAT63803.1"/>
    <property type="molecule type" value="Genomic_DNA"/>
</dbReference>
<reference evidence="3" key="1">
    <citation type="submission" date="2016-04" db="EMBL/GenBank/DDBJ databases">
        <title>Draft genome sequence of Paludibacter jiangxiensis strain NM7.</title>
        <authorList>
            <person name="Qiu Y."/>
            <person name="Matsuura N."/>
            <person name="Ohashi A."/>
            <person name="Tourlousse M.D."/>
            <person name="Sekiguchi Y."/>
        </authorList>
    </citation>
    <scope>NUCLEOTIDE SEQUENCE [LARGE SCALE GENOMIC DNA]</scope>
    <source>
        <strain evidence="3">NM7</strain>
    </source>
</reference>
<evidence type="ECO:0000313" key="3">
    <source>
        <dbReference type="Proteomes" id="UP000076586"/>
    </source>
</evidence>
<dbReference type="AlphaFoldDB" id="A0A161M5R6"/>
<dbReference type="InterPro" id="IPR014922">
    <property type="entry name" value="YdhG-like"/>
</dbReference>
<evidence type="ECO:0000259" key="1">
    <source>
        <dbReference type="Pfam" id="PF08818"/>
    </source>
</evidence>
<evidence type="ECO:0000313" key="2">
    <source>
        <dbReference type="EMBL" id="GAT63803.1"/>
    </source>
</evidence>
<dbReference type="RefSeq" id="WP_068705330.1">
    <property type="nucleotide sequence ID" value="NZ_BDCR01000004.1"/>
</dbReference>